<organism evidence="1 2">
    <name type="scientific">Neisseria dumasiana</name>
    <dbReference type="NCBI Taxonomy" id="1931275"/>
    <lineage>
        <taxon>Bacteria</taxon>
        <taxon>Pseudomonadati</taxon>
        <taxon>Pseudomonadota</taxon>
        <taxon>Betaproteobacteria</taxon>
        <taxon>Neisseriales</taxon>
        <taxon>Neisseriaceae</taxon>
        <taxon>Neisseria</taxon>
    </lineage>
</organism>
<evidence type="ECO:0000313" key="2">
    <source>
        <dbReference type="Proteomes" id="UP000193346"/>
    </source>
</evidence>
<comment type="caution">
    <text evidence="1">The sequence shown here is derived from an EMBL/GenBank/DDBJ whole genome shotgun (WGS) entry which is preliminary data.</text>
</comment>
<feature type="non-terminal residue" evidence="1">
    <location>
        <position position="1"/>
    </location>
</feature>
<reference evidence="1 2" key="1">
    <citation type="submission" date="2017-01" db="EMBL/GenBank/DDBJ databases">
        <authorList>
            <person name="Wolfgang W.J."/>
            <person name="Cole J."/>
            <person name="Wroblewski D."/>
            <person name="Mcginnis J."/>
            <person name="Musser K.A."/>
        </authorList>
    </citation>
    <scope>NUCLEOTIDE SEQUENCE [LARGE SCALE GENOMIC DNA]</scope>
    <source>
        <strain evidence="1 2">93087</strain>
    </source>
</reference>
<dbReference type="EMBL" id="MTAC01000081">
    <property type="protein sequence ID" value="OSI22085.1"/>
    <property type="molecule type" value="Genomic_DNA"/>
</dbReference>
<sequence>CGLTYKEAEEVIKLHPLSRTFLIKQGKQSTLATLDLHEFDKELIVLSGTSENVAHMHRIMEETGSEDPEVWLPLLYQTVLGEGTANTA</sequence>
<name>A0ABX3WK12_9NEIS</name>
<protein>
    <submittedName>
        <fullName evidence="1">Uncharacterized protein</fullName>
    </submittedName>
</protein>
<gene>
    <name evidence="1" type="ORF">BV913_12510</name>
</gene>
<dbReference type="Proteomes" id="UP000193346">
    <property type="component" value="Unassembled WGS sequence"/>
</dbReference>
<accession>A0ABX3WK12</accession>
<evidence type="ECO:0000313" key="1">
    <source>
        <dbReference type="EMBL" id="OSI22085.1"/>
    </source>
</evidence>
<keyword evidence="2" id="KW-1185">Reference proteome</keyword>
<proteinExistence type="predicted"/>